<organism evidence="2 3">
    <name type="scientific">Moesziomyces aphidis</name>
    <name type="common">Pseudozyma aphidis</name>
    <dbReference type="NCBI Taxonomy" id="84754"/>
    <lineage>
        <taxon>Eukaryota</taxon>
        <taxon>Fungi</taxon>
        <taxon>Dikarya</taxon>
        <taxon>Basidiomycota</taxon>
        <taxon>Ustilaginomycotina</taxon>
        <taxon>Ustilaginomycetes</taxon>
        <taxon>Ustilaginales</taxon>
        <taxon>Ustilaginaceae</taxon>
        <taxon>Moesziomyces</taxon>
    </lineage>
</organism>
<evidence type="ECO:0000256" key="1">
    <source>
        <dbReference type="SAM" id="MobiDB-lite"/>
    </source>
</evidence>
<protein>
    <submittedName>
        <fullName evidence="2">Uncharacterized protein</fullName>
    </submittedName>
</protein>
<comment type="caution">
    <text evidence="2">The sequence shown here is derived from an EMBL/GenBank/DDBJ whole genome shotgun (WGS) entry which is preliminary data.</text>
</comment>
<accession>W3VGI4</accession>
<gene>
    <name evidence="2" type="ORF">PaG_05286</name>
</gene>
<sequence>MLQGNTMRPPASYVALAVSGRNLLCQIARGSDLSVARNSALETCTAVAQLFSGIDSSLERTLLSRDTVDIDPVLASRTWDCGGQAVVASPSGALEAADASIIAPGRNPPASDALTTSQTADPVTHDGALPDEVSSVPRYDSHFLDSLEELFGHSNQVYGSLGFPFPMQ</sequence>
<dbReference type="EMBL" id="AWNI01000028">
    <property type="protein sequence ID" value="ETS60640.1"/>
    <property type="molecule type" value="Genomic_DNA"/>
</dbReference>
<keyword evidence="3" id="KW-1185">Reference proteome</keyword>
<reference evidence="2 3" key="1">
    <citation type="journal article" date="2014" name="Genome Announc.">
        <title>Genome sequence of the basidiomycetous fungus Pseudozyma aphidis DSM70725, an efficient producer of biosurfactant mannosylerythritol lipids.</title>
        <authorList>
            <person name="Lorenz S."/>
            <person name="Guenther M."/>
            <person name="Grumaz C."/>
            <person name="Rupp S."/>
            <person name="Zibek S."/>
            <person name="Sohn K."/>
        </authorList>
    </citation>
    <scope>NUCLEOTIDE SEQUENCE [LARGE SCALE GENOMIC DNA]</scope>
    <source>
        <strain evidence="3">ATCC 32657 / CBS 517.83 / DSM 70725 / JCM 10318 / NBRC 10182 / NRRL Y-7954 / St-0401</strain>
    </source>
</reference>
<dbReference type="Proteomes" id="UP000019462">
    <property type="component" value="Unassembled WGS sequence"/>
</dbReference>
<evidence type="ECO:0000313" key="3">
    <source>
        <dbReference type="Proteomes" id="UP000019462"/>
    </source>
</evidence>
<dbReference type="AlphaFoldDB" id="W3VGI4"/>
<feature type="region of interest" description="Disordered" evidence="1">
    <location>
        <begin position="105"/>
        <end position="132"/>
    </location>
</feature>
<name>W3VGI4_MOEAP</name>
<dbReference type="HOGENOM" id="CLU_1587212_0_0_1"/>
<evidence type="ECO:0000313" key="2">
    <source>
        <dbReference type="EMBL" id="ETS60640.1"/>
    </source>
</evidence>
<proteinExistence type="predicted"/>